<evidence type="ECO:0000313" key="10">
    <source>
        <dbReference type="EMBL" id="REJ38882.1"/>
    </source>
</evidence>
<evidence type="ECO:0000256" key="4">
    <source>
        <dbReference type="ARBA" id="ARBA00022989"/>
    </source>
</evidence>
<dbReference type="PRINTS" id="PR01490">
    <property type="entry name" value="RTXTOXIND"/>
</dbReference>
<dbReference type="InterPro" id="IPR058982">
    <property type="entry name" value="Beta-barrel_AprE"/>
</dbReference>
<dbReference type="AlphaFoldDB" id="A0A3E0KVD6"/>
<feature type="region of interest" description="Disordered" evidence="7">
    <location>
        <begin position="137"/>
        <end position="163"/>
    </location>
</feature>
<protein>
    <submittedName>
        <fullName evidence="10">HlyD family efflux transporter periplasmic adaptor subunit</fullName>
    </submittedName>
</protein>
<dbReference type="Pfam" id="PF26002">
    <property type="entry name" value="Beta-barrel_AprE"/>
    <property type="match status" value="1"/>
</dbReference>
<gene>
    <name evidence="10" type="ORF">DWQ54_24405</name>
</gene>
<evidence type="ECO:0000259" key="9">
    <source>
        <dbReference type="Pfam" id="PF26002"/>
    </source>
</evidence>
<proteinExistence type="inferred from homology"/>
<feature type="domain" description="AprE-like beta-barrel" evidence="9">
    <location>
        <begin position="322"/>
        <end position="420"/>
    </location>
</feature>
<dbReference type="PANTHER" id="PTHR30386">
    <property type="entry name" value="MEMBRANE FUSION SUBUNIT OF EMRAB-TOLC MULTIDRUG EFFLUX PUMP"/>
    <property type="match status" value="1"/>
</dbReference>
<keyword evidence="4 8" id="KW-1133">Transmembrane helix</keyword>
<evidence type="ECO:0000313" key="11">
    <source>
        <dbReference type="Proteomes" id="UP000256873"/>
    </source>
</evidence>
<keyword evidence="6" id="KW-0175">Coiled coil</keyword>
<keyword evidence="5 8" id="KW-0472">Membrane</keyword>
<evidence type="ECO:0000256" key="2">
    <source>
        <dbReference type="ARBA" id="ARBA00009477"/>
    </source>
</evidence>
<dbReference type="Proteomes" id="UP000256873">
    <property type="component" value="Unassembled WGS sequence"/>
</dbReference>
<accession>A0A3E0KVD6</accession>
<evidence type="ECO:0000256" key="5">
    <source>
        <dbReference type="ARBA" id="ARBA00023136"/>
    </source>
</evidence>
<dbReference type="InterPro" id="IPR050739">
    <property type="entry name" value="MFP"/>
</dbReference>
<dbReference type="EMBL" id="QQWC01000009">
    <property type="protein sequence ID" value="REJ38882.1"/>
    <property type="molecule type" value="Genomic_DNA"/>
</dbReference>
<sequence>MFKDTTPDLLRPIKSDDFLPDISNWTTLGGLLLAGTIGVAILISSLIKYNVTIKAIATVRPLGEIRTVQAGQQGIIKNIKVKVNQLVLRGDEIALLEDSSLQTQRSQLIGNIQQNKLQLERSAFELKALQEQIAAESQSTQEEVESATAELKRNQRDYQERQVTTSLEVKEAEASLELARSEMEQYEQLKDTGALSELQIQQKEQAYKVALSRLQKAKAGLYPSSANITIARARITQQIAKGKSTLAILEREHQELMRRKVEIQNQINSDEKTLKQVLVDMEKSIIRASESGTILKLELRNIGQIVHTGDVIAQIVPKSSALVVKARVAPQDIGKVQVCQELKVTKCQKGRVQMRISAYPYPDYGTLAGAVRFISADVISPSNSSMPYYEITIQPDRLYLKRGEHHYPIQPGMDITADIISKEETFLNFFLRKARLITDL</sequence>
<evidence type="ECO:0000256" key="3">
    <source>
        <dbReference type="ARBA" id="ARBA00022692"/>
    </source>
</evidence>
<evidence type="ECO:0000256" key="8">
    <source>
        <dbReference type="SAM" id="Phobius"/>
    </source>
</evidence>
<reference evidence="10 11" key="1">
    <citation type="submission" date="2017-10" db="EMBL/GenBank/DDBJ databases">
        <title>A large-scale comparative metagenomic study reveals the eutrophication-driven functional interactions in six Microcystis-epibionts communities.</title>
        <authorList>
            <person name="Li Q."/>
            <person name="Lin F."/>
        </authorList>
    </citation>
    <scope>NUCLEOTIDE SEQUENCE [LARGE SCALE GENOMIC DNA]</scope>
    <source>
        <strain evidence="10">TF09</strain>
    </source>
</reference>
<evidence type="ECO:0000256" key="6">
    <source>
        <dbReference type="SAM" id="Coils"/>
    </source>
</evidence>
<feature type="compositionally biased region" description="Basic and acidic residues" evidence="7">
    <location>
        <begin position="150"/>
        <end position="160"/>
    </location>
</feature>
<comment type="subcellular location">
    <subcellularLocation>
        <location evidence="1">Membrane</location>
        <topology evidence="1">Single-pass membrane protein</topology>
    </subcellularLocation>
</comment>
<name>A0A3E0KVD6_9CHRO</name>
<comment type="similarity">
    <text evidence="2">Belongs to the membrane fusion protein (MFP) (TC 8.A.1) family.</text>
</comment>
<comment type="caution">
    <text evidence="10">The sequence shown here is derived from an EMBL/GenBank/DDBJ whole genome shotgun (WGS) entry which is preliminary data.</text>
</comment>
<feature type="transmembrane region" description="Helical" evidence="8">
    <location>
        <begin position="25"/>
        <end position="47"/>
    </location>
</feature>
<dbReference type="PANTHER" id="PTHR30386:SF26">
    <property type="entry name" value="TRANSPORT PROTEIN COMB"/>
    <property type="match status" value="1"/>
</dbReference>
<feature type="coiled-coil region" evidence="6">
    <location>
        <begin position="239"/>
        <end position="273"/>
    </location>
</feature>
<evidence type="ECO:0000256" key="7">
    <source>
        <dbReference type="SAM" id="MobiDB-lite"/>
    </source>
</evidence>
<dbReference type="GO" id="GO:0016020">
    <property type="term" value="C:membrane"/>
    <property type="evidence" value="ECO:0007669"/>
    <property type="project" value="UniProtKB-SubCell"/>
</dbReference>
<keyword evidence="3 8" id="KW-0812">Transmembrane</keyword>
<evidence type="ECO:0000256" key="1">
    <source>
        <dbReference type="ARBA" id="ARBA00004167"/>
    </source>
</evidence>
<dbReference type="Gene3D" id="2.40.30.170">
    <property type="match status" value="1"/>
</dbReference>
<organism evidence="10 11">
    <name type="scientific">Microcystis flos-aquae TF09</name>
    <dbReference type="NCBI Taxonomy" id="2060473"/>
    <lineage>
        <taxon>Bacteria</taxon>
        <taxon>Bacillati</taxon>
        <taxon>Cyanobacteriota</taxon>
        <taxon>Cyanophyceae</taxon>
        <taxon>Oscillatoriophycideae</taxon>
        <taxon>Chroococcales</taxon>
        <taxon>Microcystaceae</taxon>
        <taxon>Microcystis</taxon>
    </lineage>
</organism>